<feature type="transmembrane region" description="Helical" evidence="1">
    <location>
        <begin position="48"/>
        <end position="69"/>
    </location>
</feature>
<keyword evidence="1" id="KW-0812">Transmembrane</keyword>
<evidence type="ECO:0000313" key="3">
    <source>
        <dbReference type="Proteomes" id="UP000230423"/>
    </source>
</evidence>
<dbReference type="AlphaFoldDB" id="A0A2G9TLL9"/>
<keyword evidence="1" id="KW-1133">Transmembrane helix</keyword>
<gene>
    <name evidence="2" type="ORF">TELCIR_19677</name>
</gene>
<protein>
    <submittedName>
        <fullName evidence="2">Uncharacterized protein</fullName>
    </submittedName>
</protein>
<organism evidence="2 3">
    <name type="scientific">Teladorsagia circumcincta</name>
    <name type="common">Brown stomach worm</name>
    <name type="synonym">Ostertagia circumcincta</name>
    <dbReference type="NCBI Taxonomy" id="45464"/>
    <lineage>
        <taxon>Eukaryota</taxon>
        <taxon>Metazoa</taxon>
        <taxon>Ecdysozoa</taxon>
        <taxon>Nematoda</taxon>
        <taxon>Chromadorea</taxon>
        <taxon>Rhabditida</taxon>
        <taxon>Rhabditina</taxon>
        <taxon>Rhabditomorpha</taxon>
        <taxon>Strongyloidea</taxon>
        <taxon>Trichostrongylidae</taxon>
        <taxon>Teladorsagia</taxon>
    </lineage>
</organism>
<feature type="transmembrane region" description="Helical" evidence="1">
    <location>
        <begin position="12"/>
        <end position="36"/>
    </location>
</feature>
<name>A0A2G9TLL9_TELCI</name>
<evidence type="ECO:0000313" key="2">
    <source>
        <dbReference type="EMBL" id="PIO58876.1"/>
    </source>
</evidence>
<proteinExistence type="predicted"/>
<evidence type="ECO:0000256" key="1">
    <source>
        <dbReference type="SAM" id="Phobius"/>
    </source>
</evidence>
<dbReference type="EMBL" id="KZ359547">
    <property type="protein sequence ID" value="PIO58876.1"/>
    <property type="molecule type" value="Genomic_DNA"/>
</dbReference>
<feature type="non-terminal residue" evidence="2">
    <location>
        <position position="184"/>
    </location>
</feature>
<dbReference type="Proteomes" id="UP000230423">
    <property type="component" value="Unassembled WGS sequence"/>
</dbReference>
<keyword evidence="3" id="KW-1185">Reference proteome</keyword>
<dbReference type="OrthoDB" id="10255969at2759"/>
<keyword evidence="1" id="KW-0472">Membrane</keyword>
<accession>A0A2G9TLL9</accession>
<reference evidence="2 3" key="1">
    <citation type="submission" date="2015-09" db="EMBL/GenBank/DDBJ databases">
        <title>Draft genome of the parasitic nematode Teladorsagia circumcincta isolate WARC Sus (inbred).</title>
        <authorList>
            <person name="Mitreva M."/>
        </authorList>
    </citation>
    <scope>NUCLEOTIDE SEQUENCE [LARGE SCALE GENOMIC DNA]</scope>
    <source>
        <strain evidence="2 3">S</strain>
    </source>
</reference>
<sequence>MSSMSLQQYTKEFGTILVLLLTMALYGWTAIPFTYWFSFLFTSAPKGFTLIVMYNIITGMIGSIAIPIIQQTANDDVAYTWSVYNNEFGRQACQMLDCSSPLYRQNLQCCGDDDDRIYTNHVLTEPGRQGVLWPTLFFAIQYGNWKLECDGDITGEDSDVIAEKSNVKTMNVQTTAVVVDDIKK</sequence>